<gene>
    <name evidence="7" type="ORF">CLV67_104387</name>
</gene>
<dbReference type="RefSeq" id="WP_106317838.1">
    <property type="nucleotide sequence ID" value="NZ_BOMO01000022.1"/>
</dbReference>
<dbReference type="EMBL" id="PVMZ01000004">
    <property type="protein sequence ID" value="PRX22859.1"/>
    <property type="molecule type" value="Genomic_DNA"/>
</dbReference>
<dbReference type="Pfam" id="PF01266">
    <property type="entry name" value="DAO"/>
    <property type="match status" value="1"/>
</dbReference>
<keyword evidence="2" id="KW-0285">Flavoprotein</keyword>
<dbReference type="InterPro" id="IPR036188">
    <property type="entry name" value="FAD/NAD-bd_sf"/>
</dbReference>
<accession>A0A2T0KHD7</accession>
<dbReference type="PANTHER" id="PTHR10961:SF46">
    <property type="entry name" value="PEROXISOMAL SARCOSINE OXIDASE"/>
    <property type="match status" value="1"/>
</dbReference>
<dbReference type="InterPro" id="IPR045170">
    <property type="entry name" value="MTOX"/>
</dbReference>
<dbReference type="OrthoDB" id="9806452at2"/>
<dbReference type="Gene3D" id="3.30.9.10">
    <property type="entry name" value="D-Amino Acid Oxidase, subunit A, domain 2"/>
    <property type="match status" value="1"/>
</dbReference>
<feature type="compositionally biased region" description="Basic and acidic residues" evidence="5">
    <location>
        <begin position="242"/>
        <end position="260"/>
    </location>
</feature>
<evidence type="ECO:0000313" key="7">
    <source>
        <dbReference type="EMBL" id="PRX22859.1"/>
    </source>
</evidence>
<feature type="region of interest" description="Disordered" evidence="5">
    <location>
        <begin position="226"/>
        <end position="260"/>
    </location>
</feature>
<dbReference type="Proteomes" id="UP000239415">
    <property type="component" value="Unassembled WGS sequence"/>
</dbReference>
<feature type="domain" description="FAD dependent oxidoreductase" evidence="6">
    <location>
        <begin position="5"/>
        <end position="334"/>
    </location>
</feature>
<keyword evidence="3" id="KW-0274">FAD</keyword>
<evidence type="ECO:0000256" key="5">
    <source>
        <dbReference type="SAM" id="MobiDB-lite"/>
    </source>
</evidence>
<dbReference type="GO" id="GO:0050660">
    <property type="term" value="F:flavin adenine dinucleotide binding"/>
    <property type="evidence" value="ECO:0007669"/>
    <property type="project" value="InterPro"/>
</dbReference>
<name>A0A2T0KHD7_9ACTN</name>
<dbReference type="SUPFAM" id="SSF51905">
    <property type="entry name" value="FAD/NAD(P)-binding domain"/>
    <property type="match status" value="1"/>
</dbReference>
<dbReference type="Gene3D" id="3.50.50.60">
    <property type="entry name" value="FAD/NAD(P)-binding domain"/>
    <property type="match status" value="1"/>
</dbReference>
<evidence type="ECO:0000256" key="2">
    <source>
        <dbReference type="ARBA" id="ARBA00022630"/>
    </source>
</evidence>
<evidence type="ECO:0000256" key="1">
    <source>
        <dbReference type="ARBA" id="ARBA00001974"/>
    </source>
</evidence>
<dbReference type="AlphaFoldDB" id="A0A2T0KHD7"/>
<evidence type="ECO:0000256" key="3">
    <source>
        <dbReference type="ARBA" id="ARBA00022827"/>
    </source>
</evidence>
<keyword evidence="4" id="KW-0560">Oxidoreductase</keyword>
<organism evidence="7 8">
    <name type="scientific">Actinoplanes italicus</name>
    <dbReference type="NCBI Taxonomy" id="113567"/>
    <lineage>
        <taxon>Bacteria</taxon>
        <taxon>Bacillati</taxon>
        <taxon>Actinomycetota</taxon>
        <taxon>Actinomycetes</taxon>
        <taxon>Micromonosporales</taxon>
        <taxon>Micromonosporaceae</taxon>
        <taxon>Actinoplanes</taxon>
    </lineage>
</organism>
<comment type="cofactor">
    <cofactor evidence="1">
        <name>FAD</name>
        <dbReference type="ChEBI" id="CHEBI:57692"/>
    </cofactor>
</comment>
<evidence type="ECO:0000259" key="6">
    <source>
        <dbReference type="Pfam" id="PF01266"/>
    </source>
</evidence>
<dbReference type="PANTHER" id="PTHR10961">
    <property type="entry name" value="PEROXISOMAL SARCOSINE OXIDASE"/>
    <property type="match status" value="1"/>
</dbReference>
<evidence type="ECO:0000256" key="4">
    <source>
        <dbReference type="ARBA" id="ARBA00023002"/>
    </source>
</evidence>
<dbReference type="InterPro" id="IPR006076">
    <property type="entry name" value="FAD-dep_OxRdtase"/>
</dbReference>
<protein>
    <submittedName>
        <fullName evidence="7">Glycine/D-amino acid oxidase-like deaminating enzyme</fullName>
    </submittedName>
</protein>
<proteinExistence type="predicted"/>
<keyword evidence="8" id="KW-1185">Reference proteome</keyword>
<sequence>MTVVDCAVVGDGIVGRFTALALAARGLRVALCGGAPGDAGSSASALSGGLVRAYSPDPDLTRLAVRSMTAVWWNCPAYRRTGSVHVVPRAALNAAVLAEMAAAGIPHRVADGPTHHPVRLDPDDCAIVEPNGGYVLAPQALDWLAERCAANEAIVTTGPVGRIDTGPGGFTLAGPDIRARRVIVTAGPGTVALVPVTGLQQRRIVYSYVRLDTDVEHTLVDTAPDTWMRPAPEQGPGVHLVGRADPRPWDRPGRRDVDDHPAGLRATEALARRLPAMSRAVYLSSVVASDMYTTSGPGRVGPAATATDGLWFMTGLSGGGFKIAPALAERAADRVMTSLERTGTLR</sequence>
<reference evidence="7 8" key="1">
    <citation type="submission" date="2018-03" db="EMBL/GenBank/DDBJ databases">
        <title>Genomic Encyclopedia of Archaeal and Bacterial Type Strains, Phase II (KMG-II): from individual species to whole genera.</title>
        <authorList>
            <person name="Goeker M."/>
        </authorList>
    </citation>
    <scope>NUCLEOTIDE SEQUENCE [LARGE SCALE GENOMIC DNA]</scope>
    <source>
        <strain evidence="7 8">DSM 43146</strain>
    </source>
</reference>
<dbReference type="GO" id="GO:0008115">
    <property type="term" value="F:sarcosine oxidase activity"/>
    <property type="evidence" value="ECO:0007669"/>
    <property type="project" value="TreeGrafter"/>
</dbReference>
<comment type="caution">
    <text evidence="7">The sequence shown here is derived from an EMBL/GenBank/DDBJ whole genome shotgun (WGS) entry which is preliminary data.</text>
</comment>
<evidence type="ECO:0000313" key="8">
    <source>
        <dbReference type="Proteomes" id="UP000239415"/>
    </source>
</evidence>